<protein>
    <recommendedName>
        <fullName evidence="4">Mitochondrial seryl-tRNA synthetase</fullName>
    </recommendedName>
</protein>
<accession>A0AAN7CJ26</accession>
<evidence type="ECO:0000313" key="3">
    <source>
        <dbReference type="Proteomes" id="UP001303760"/>
    </source>
</evidence>
<dbReference type="InterPro" id="IPR018811">
    <property type="entry name" value="MRX11"/>
</dbReference>
<dbReference type="EMBL" id="MU860010">
    <property type="protein sequence ID" value="KAK4242232.1"/>
    <property type="molecule type" value="Genomic_DNA"/>
</dbReference>
<dbReference type="AlphaFoldDB" id="A0AAN7CJ26"/>
<dbReference type="GO" id="GO:0005739">
    <property type="term" value="C:mitochondrion"/>
    <property type="evidence" value="ECO:0007669"/>
    <property type="project" value="TreeGrafter"/>
</dbReference>
<feature type="region of interest" description="Disordered" evidence="1">
    <location>
        <begin position="42"/>
        <end position="82"/>
    </location>
</feature>
<dbReference type="Proteomes" id="UP001303760">
    <property type="component" value="Unassembled WGS sequence"/>
</dbReference>
<evidence type="ECO:0000256" key="1">
    <source>
        <dbReference type="SAM" id="MobiDB-lite"/>
    </source>
</evidence>
<reference evidence="2" key="2">
    <citation type="submission" date="2023-05" db="EMBL/GenBank/DDBJ databases">
        <authorList>
            <consortium name="Lawrence Berkeley National Laboratory"/>
            <person name="Steindorff A."/>
            <person name="Hensen N."/>
            <person name="Bonometti L."/>
            <person name="Westerberg I."/>
            <person name="Brannstrom I.O."/>
            <person name="Guillou S."/>
            <person name="Cros-Aarteil S."/>
            <person name="Calhoun S."/>
            <person name="Haridas S."/>
            <person name="Kuo A."/>
            <person name="Mondo S."/>
            <person name="Pangilinan J."/>
            <person name="Riley R."/>
            <person name="Labutti K."/>
            <person name="Andreopoulos B."/>
            <person name="Lipzen A."/>
            <person name="Chen C."/>
            <person name="Yanf M."/>
            <person name="Daum C."/>
            <person name="Ng V."/>
            <person name="Clum A."/>
            <person name="Ohm R."/>
            <person name="Martin F."/>
            <person name="Silar P."/>
            <person name="Natvig D."/>
            <person name="Lalanne C."/>
            <person name="Gautier V."/>
            <person name="Ament-Velasquez S.L."/>
            <person name="Kruys A."/>
            <person name="Hutchinson M.I."/>
            <person name="Powell A.J."/>
            <person name="Barry K."/>
            <person name="Miller A.N."/>
            <person name="Grigoriev I.V."/>
            <person name="Debuchy R."/>
            <person name="Gladieux P."/>
            <person name="Thoren M.H."/>
            <person name="Johannesson H."/>
        </authorList>
    </citation>
    <scope>NUCLEOTIDE SEQUENCE</scope>
    <source>
        <strain evidence="2">CBS 532.94</strain>
    </source>
</reference>
<gene>
    <name evidence="2" type="ORF">C8A03DRAFT_11521</name>
</gene>
<keyword evidence="3" id="KW-1185">Reference proteome</keyword>
<name>A0AAN7CJ26_9PEZI</name>
<feature type="region of interest" description="Disordered" evidence="1">
    <location>
        <begin position="181"/>
        <end position="200"/>
    </location>
</feature>
<dbReference type="PANTHER" id="PTHR28002:SF1">
    <property type="entry name" value="MIOREX COMPLEX COMPONENT 11"/>
    <property type="match status" value="1"/>
</dbReference>
<dbReference type="Pfam" id="PF10306">
    <property type="entry name" value="FLILHELTA"/>
    <property type="match status" value="1"/>
</dbReference>
<reference evidence="2" key="1">
    <citation type="journal article" date="2023" name="Mol. Phylogenet. Evol.">
        <title>Genome-scale phylogeny and comparative genomics of the fungal order Sordariales.</title>
        <authorList>
            <person name="Hensen N."/>
            <person name="Bonometti L."/>
            <person name="Westerberg I."/>
            <person name="Brannstrom I.O."/>
            <person name="Guillou S."/>
            <person name="Cros-Aarteil S."/>
            <person name="Calhoun S."/>
            <person name="Haridas S."/>
            <person name="Kuo A."/>
            <person name="Mondo S."/>
            <person name="Pangilinan J."/>
            <person name="Riley R."/>
            <person name="LaButti K."/>
            <person name="Andreopoulos B."/>
            <person name="Lipzen A."/>
            <person name="Chen C."/>
            <person name="Yan M."/>
            <person name="Daum C."/>
            <person name="Ng V."/>
            <person name="Clum A."/>
            <person name="Steindorff A."/>
            <person name="Ohm R.A."/>
            <person name="Martin F."/>
            <person name="Silar P."/>
            <person name="Natvig D.O."/>
            <person name="Lalanne C."/>
            <person name="Gautier V."/>
            <person name="Ament-Velasquez S.L."/>
            <person name="Kruys A."/>
            <person name="Hutchinson M.I."/>
            <person name="Powell A.J."/>
            <person name="Barry K."/>
            <person name="Miller A.N."/>
            <person name="Grigoriev I.V."/>
            <person name="Debuchy R."/>
            <person name="Gladieux P."/>
            <person name="Hiltunen Thoren M."/>
            <person name="Johannesson H."/>
        </authorList>
    </citation>
    <scope>NUCLEOTIDE SEQUENCE</scope>
    <source>
        <strain evidence="2">CBS 532.94</strain>
    </source>
</reference>
<organism evidence="2 3">
    <name type="scientific">Achaetomium macrosporum</name>
    <dbReference type="NCBI Taxonomy" id="79813"/>
    <lineage>
        <taxon>Eukaryota</taxon>
        <taxon>Fungi</taxon>
        <taxon>Dikarya</taxon>
        <taxon>Ascomycota</taxon>
        <taxon>Pezizomycotina</taxon>
        <taxon>Sordariomycetes</taxon>
        <taxon>Sordariomycetidae</taxon>
        <taxon>Sordariales</taxon>
        <taxon>Chaetomiaceae</taxon>
        <taxon>Achaetomium</taxon>
    </lineage>
</organism>
<feature type="compositionally biased region" description="Low complexity" evidence="1">
    <location>
        <begin position="54"/>
        <end position="79"/>
    </location>
</feature>
<comment type="caution">
    <text evidence="2">The sequence shown here is derived from an EMBL/GenBank/DDBJ whole genome shotgun (WGS) entry which is preliminary data.</text>
</comment>
<dbReference type="PANTHER" id="PTHR28002">
    <property type="entry name" value="MIOREX COMPLEX COMPONENT 11"/>
    <property type="match status" value="1"/>
</dbReference>
<proteinExistence type="predicted"/>
<evidence type="ECO:0000313" key="2">
    <source>
        <dbReference type="EMBL" id="KAK4242232.1"/>
    </source>
</evidence>
<sequence>MRPLLESLAAVFRPPLPHPTTTTSPRQRHAFAATARNARVRLQTAKPRSRRSYRNNSNPSSSPKVDATTSSSATTQAETATRRAERILSHLPRPLQRYATRLRGAPLTHVAAFLVLHEITAVVPLLGLFGLFHYAVAGAHLPVEYLMRNYGGYVEEGVGRFERYFRRKGWFGFGNAEDGGGNKAGGKMTGRREGAGQGGGEEVLQRWREHGGKVDDPKYRVVVEVALAYTITKVLLPVRILASVWATPWFAGVLIRLGRIVRRGG</sequence>
<evidence type="ECO:0008006" key="4">
    <source>
        <dbReference type="Google" id="ProtNLM"/>
    </source>
</evidence>